<evidence type="ECO:0000256" key="6">
    <source>
        <dbReference type="ARBA" id="ARBA00022679"/>
    </source>
</evidence>
<dbReference type="GeneID" id="6750521"/>
<dbReference type="InParanoid" id="B3RNK7"/>
<evidence type="ECO:0000313" key="13">
    <source>
        <dbReference type="EMBL" id="EDV27472.1"/>
    </source>
</evidence>
<dbReference type="CTD" id="6750521"/>
<dbReference type="Gene3D" id="3.30.1960.10">
    <property type="entry name" value="tRNA wybutosine-synthesizing-like"/>
    <property type="match status" value="1"/>
</dbReference>
<dbReference type="EMBL" id="DS985242">
    <property type="protein sequence ID" value="EDV27472.1"/>
    <property type="molecule type" value="Genomic_DNA"/>
</dbReference>
<comment type="catalytic activity">
    <reaction evidence="11">
        <text>4-demethyl-7-[(3S)-3-amino-3-carboxypropyl]wyosine(37) in tRNA(Phe) + S-adenosyl-L-methionine = 7-[(3S)-3-amino-3-carboxypropyl]wyosine(37) in tRNA(Phe) + S-adenosyl-L-homocysteine + H(+)</text>
        <dbReference type="Rhea" id="RHEA:36635"/>
        <dbReference type="Rhea" id="RHEA-COMP:10378"/>
        <dbReference type="Rhea" id="RHEA-COMP:10379"/>
        <dbReference type="ChEBI" id="CHEBI:15378"/>
        <dbReference type="ChEBI" id="CHEBI:57856"/>
        <dbReference type="ChEBI" id="CHEBI:59789"/>
        <dbReference type="ChEBI" id="CHEBI:73543"/>
        <dbReference type="ChEBI" id="CHEBI:73550"/>
        <dbReference type="EC" id="2.1.1.282"/>
    </reaction>
</comment>
<name>B3RNK7_TRIAD</name>
<evidence type="ECO:0000256" key="9">
    <source>
        <dbReference type="ARBA" id="ARBA00025378"/>
    </source>
</evidence>
<dbReference type="RefSeq" id="XP_002109306.1">
    <property type="nucleotide sequence ID" value="XM_002109270.1"/>
</dbReference>
<evidence type="ECO:0000256" key="1">
    <source>
        <dbReference type="ARBA" id="ARBA00004797"/>
    </source>
</evidence>
<comment type="function">
    <text evidence="9">Probable S-adenosyl-L-methionine-dependent methyltransferase that acts as a component of the wybutosine biosynthesis pathway. Wybutosine is a hyper modified guanosine with a tricyclic base found at the 3'-position adjacent to the anticodon of eukaryotic phenylalanine tRNA.</text>
</comment>
<dbReference type="InterPro" id="IPR003827">
    <property type="entry name" value="tRNA_yW-synthesising"/>
</dbReference>
<dbReference type="STRING" id="10228.B3RNK7"/>
<evidence type="ECO:0000256" key="2">
    <source>
        <dbReference type="ARBA" id="ARBA00008569"/>
    </source>
</evidence>
<evidence type="ECO:0000256" key="5">
    <source>
        <dbReference type="ARBA" id="ARBA00022603"/>
    </source>
</evidence>
<sequence>MDEFQKQKNRCLSSTDNSIKGSIDAKILSLVQLINENKDYFTTSSCSGRIMIFRKVNQLKSKNCESLFVTHDSITEDDVNFLLNGQIEDSVIFKFEPFVLHVQCRTMNHARLLLKVALTSGFRNSGIVLGKKERLIVAVRSTQTLEVPLTNQGAMLISQDKRNVRNQNQVLDEAKRIHCNRSATALVYIPCIILF</sequence>
<dbReference type="HOGENOM" id="CLU_047426_1_1_1"/>
<keyword evidence="14" id="KW-1185">Reference proteome</keyword>
<gene>
    <name evidence="13" type="ORF">TRIADDRAFT_53200</name>
</gene>
<comment type="pathway">
    <text evidence="1">tRNA modification; wybutosine-tRNA(Phe) biosynthesis.</text>
</comment>
<dbReference type="GO" id="GO:0008175">
    <property type="term" value="F:tRNA methyltransferase activity"/>
    <property type="evidence" value="ECO:0000318"/>
    <property type="project" value="GO_Central"/>
</dbReference>
<evidence type="ECO:0000313" key="14">
    <source>
        <dbReference type="Proteomes" id="UP000009022"/>
    </source>
</evidence>
<dbReference type="AlphaFoldDB" id="B3RNK7"/>
<keyword evidence="6" id="KW-0808">Transferase</keyword>
<evidence type="ECO:0000259" key="12">
    <source>
        <dbReference type="Pfam" id="PF02676"/>
    </source>
</evidence>
<evidence type="ECO:0000256" key="4">
    <source>
        <dbReference type="ARBA" id="ARBA00016536"/>
    </source>
</evidence>
<keyword evidence="7" id="KW-0949">S-adenosyl-L-methionine</keyword>
<proteinExistence type="inferred from homology"/>
<dbReference type="OrthoDB" id="263283at2759"/>
<dbReference type="EC" id="2.1.1.282" evidence="3"/>
<dbReference type="InterPro" id="IPR036602">
    <property type="entry name" value="tRNA_yW-synthesising-like_sf"/>
</dbReference>
<evidence type="ECO:0000256" key="3">
    <source>
        <dbReference type="ARBA" id="ARBA00012750"/>
    </source>
</evidence>
<dbReference type="SUPFAM" id="SSF111278">
    <property type="entry name" value="SSo0622-like"/>
    <property type="match status" value="1"/>
</dbReference>
<evidence type="ECO:0000256" key="8">
    <source>
        <dbReference type="ARBA" id="ARBA00022694"/>
    </source>
</evidence>
<evidence type="ECO:0000256" key="7">
    <source>
        <dbReference type="ARBA" id="ARBA00022691"/>
    </source>
</evidence>
<dbReference type="Proteomes" id="UP000009022">
    <property type="component" value="Unassembled WGS sequence"/>
</dbReference>
<feature type="domain" description="tRNA wybutosine-synthesizing protein" evidence="12">
    <location>
        <begin position="7"/>
        <end position="161"/>
    </location>
</feature>
<dbReference type="OMA" id="LGKWHHY"/>
<dbReference type="GO" id="GO:0031591">
    <property type="term" value="P:wybutosine biosynthetic process"/>
    <property type="evidence" value="ECO:0000318"/>
    <property type="project" value="GO_Central"/>
</dbReference>
<accession>B3RNK7</accession>
<dbReference type="PANTHER" id="PTHR48418">
    <property type="entry name" value="TRNA WYBUTOSINE-SYNTHESIZING PROTEIN 3"/>
    <property type="match status" value="1"/>
</dbReference>
<dbReference type="FunCoup" id="B3RNK7">
    <property type="interactions" value="577"/>
</dbReference>
<dbReference type="UniPathway" id="UPA00375"/>
<dbReference type="PhylomeDB" id="B3RNK7"/>
<evidence type="ECO:0000256" key="11">
    <source>
        <dbReference type="ARBA" id="ARBA00049202"/>
    </source>
</evidence>
<dbReference type="Pfam" id="PF02676">
    <property type="entry name" value="TYW3"/>
    <property type="match status" value="1"/>
</dbReference>
<dbReference type="KEGG" id="tad:TRIADDRAFT_53200"/>
<comment type="similarity">
    <text evidence="2">Belongs to the TYW3 family.</text>
</comment>
<keyword evidence="8" id="KW-0819">tRNA processing</keyword>
<dbReference type="GO" id="GO:0005737">
    <property type="term" value="C:cytoplasm"/>
    <property type="evidence" value="ECO:0000318"/>
    <property type="project" value="GO_Central"/>
</dbReference>
<dbReference type="GO" id="GO:0030488">
    <property type="term" value="P:tRNA methylation"/>
    <property type="evidence" value="ECO:0000318"/>
    <property type="project" value="GO_Central"/>
</dbReference>
<dbReference type="PANTHER" id="PTHR48418:SF1">
    <property type="entry name" value="TRNA WYBUTOSINE-SYNTHESIZING PROTEIN 3"/>
    <property type="match status" value="1"/>
</dbReference>
<reference evidence="13 14" key="1">
    <citation type="journal article" date="2008" name="Nature">
        <title>The Trichoplax genome and the nature of placozoans.</title>
        <authorList>
            <person name="Srivastava M."/>
            <person name="Begovic E."/>
            <person name="Chapman J."/>
            <person name="Putnam N.H."/>
            <person name="Hellsten U."/>
            <person name="Kawashima T."/>
            <person name="Kuo A."/>
            <person name="Mitros T."/>
            <person name="Salamov A."/>
            <person name="Carpenter M.L."/>
            <person name="Signorovitch A.Y."/>
            <person name="Moreno M.A."/>
            <person name="Kamm K."/>
            <person name="Grimwood J."/>
            <person name="Schmutz J."/>
            <person name="Shapiro H."/>
            <person name="Grigoriev I.V."/>
            <person name="Buss L.W."/>
            <person name="Schierwater B."/>
            <person name="Dellaporta S.L."/>
            <person name="Rokhsar D.S."/>
        </authorList>
    </citation>
    <scope>NUCLEOTIDE SEQUENCE [LARGE SCALE GENOMIC DNA]</scope>
    <source>
        <strain evidence="13 14">Grell-BS-1999</strain>
    </source>
</reference>
<organism evidence="13 14">
    <name type="scientific">Trichoplax adhaerens</name>
    <name type="common">Trichoplax reptans</name>
    <dbReference type="NCBI Taxonomy" id="10228"/>
    <lineage>
        <taxon>Eukaryota</taxon>
        <taxon>Metazoa</taxon>
        <taxon>Placozoa</taxon>
        <taxon>Uniplacotomia</taxon>
        <taxon>Trichoplacea</taxon>
        <taxon>Trichoplacidae</taxon>
        <taxon>Trichoplax</taxon>
    </lineage>
</organism>
<evidence type="ECO:0000256" key="10">
    <source>
        <dbReference type="ARBA" id="ARBA00030554"/>
    </source>
</evidence>
<dbReference type="eggNOG" id="KOG1228">
    <property type="taxonomic scope" value="Eukaryota"/>
</dbReference>
<keyword evidence="5" id="KW-0489">Methyltransferase</keyword>
<protein>
    <recommendedName>
        <fullName evidence="4">tRNA wybutosine-synthesizing protein 3 homolog</fullName>
        <ecNumber evidence="3">2.1.1.282</ecNumber>
    </recommendedName>
    <alternativeName>
        <fullName evidence="10">tRNA(Phe) 7-((3-amino-3-carboxypropyl)-4-demethylwyosine(37)-N(4))-methyltransferase</fullName>
    </alternativeName>
</protein>